<dbReference type="InterPro" id="IPR007110">
    <property type="entry name" value="Ig-like_dom"/>
</dbReference>
<dbReference type="InterPro" id="IPR013098">
    <property type="entry name" value="Ig_I-set"/>
</dbReference>
<evidence type="ECO:0000256" key="1">
    <source>
        <dbReference type="ARBA" id="ARBA00023319"/>
    </source>
</evidence>
<dbReference type="SMART" id="SM00409">
    <property type="entry name" value="IG"/>
    <property type="match status" value="1"/>
</dbReference>
<dbReference type="PANTHER" id="PTHR46013:SF4">
    <property type="entry name" value="B-CELL RECEPTOR CD22-RELATED"/>
    <property type="match status" value="1"/>
</dbReference>
<dbReference type="GO" id="GO:0055013">
    <property type="term" value="P:cardiac muscle cell development"/>
    <property type="evidence" value="ECO:0007669"/>
    <property type="project" value="UniProtKB-ARBA"/>
</dbReference>
<keyword evidence="1" id="KW-0393">Immunoglobulin domain</keyword>
<dbReference type="Pfam" id="PF07679">
    <property type="entry name" value="I-set"/>
    <property type="match status" value="1"/>
</dbReference>
<feature type="domain" description="Ig-like" evidence="2">
    <location>
        <begin position="1"/>
        <end position="88"/>
    </location>
</feature>
<reference evidence="3" key="2">
    <citation type="submission" date="2025-09" db="UniProtKB">
        <authorList>
            <consortium name="Ensembl"/>
        </authorList>
    </citation>
    <scope>IDENTIFICATION</scope>
</reference>
<evidence type="ECO:0000313" key="4">
    <source>
        <dbReference type="Proteomes" id="UP000261380"/>
    </source>
</evidence>
<accession>A0A3B5LDR6</accession>
<dbReference type="InterPro" id="IPR013783">
    <property type="entry name" value="Ig-like_fold"/>
</dbReference>
<dbReference type="Proteomes" id="UP000261380">
    <property type="component" value="Unplaced"/>
</dbReference>
<reference evidence="3" key="1">
    <citation type="submission" date="2025-08" db="UniProtKB">
        <authorList>
            <consortium name="Ensembl"/>
        </authorList>
    </citation>
    <scope>IDENTIFICATION</scope>
</reference>
<dbReference type="PANTHER" id="PTHR46013">
    <property type="entry name" value="VASCULAR CELL ADHESION MOLECULE 1"/>
    <property type="match status" value="1"/>
</dbReference>
<evidence type="ECO:0000313" key="3">
    <source>
        <dbReference type="Ensembl" id="ENSXCOP00000010308.1"/>
    </source>
</evidence>
<organism evidence="3 4">
    <name type="scientific">Xiphophorus couchianus</name>
    <name type="common">Monterrey platyfish</name>
    <dbReference type="NCBI Taxonomy" id="32473"/>
    <lineage>
        <taxon>Eukaryota</taxon>
        <taxon>Metazoa</taxon>
        <taxon>Chordata</taxon>
        <taxon>Craniata</taxon>
        <taxon>Vertebrata</taxon>
        <taxon>Euteleostomi</taxon>
        <taxon>Actinopterygii</taxon>
        <taxon>Neopterygii</taxon>
        <taxon>Teleostei</taxon>
        <taxon>Neoteleostei</taxon>
        <taxon>Acanthomorphata</taxon>
        <taxon>Ovalentaria</taxon>
        <taxon>Atherinomorphae</taxon>
        <taxon>Cyprinodontiformes</taxon>
        <taxon>Poeciliidae</taxon>
        <taxon>Poeciliinae</taxon>
        <taxon>Xiphophorus</taxon>
    </lineage>
</organism>
<dbReference type="InterPro" id="IPR003599">
    <property type="entry name" value="Ig_sub"/>
</dbReference>
<evidence type="ECO:0000259" key="2">
    <source>
        <dbReference type="PROSITE" id="PS50835"/>
    </source>
</evidence>
<dbReference type="Gene3D" id="2.60.40.10">
    <property type="entry name" value="Immunoglobulins"/>
    <property type="match status" value="1"/>
</dbReference>
<proteinExistence type="predicted"/>
<dbReference type="AlphaFoldDB" id="A0A3B5LDR6"/>
<dbReference type="Ensembl" id="ENSXCOT00000010431.1">
    <property type="protein sequence ID" value="ENSXCOP00000010308.1"/>
    <property type="gene ID" value="ENSXCOG00000007817.1"/>
</dbReference>
<dbReference type="GO" id="GO:0003007">
    <property type="term" value="P:heart morphogenesis"/>
    <property type="evidence" value="ECO:0007669"/>
    <property type="project" value="UniProtKB-ARBA"/>
</dbReference>
<name>A0A3B5LDR6_9TELE</name>
<dbReference type="InterPro" id="IPR036179">
    <property type="entry name" value="Ig-like_dom_sf"/>
</dbReference>
<dbReference type="GeneTree" id="ENSGT01110000271490"/>
<protein>
    <recommendedName>
        <fullName evidence="2">Ig-like domain-containing protein</fullName>
    </recommendedName>
</protein>
<sequence>MQVKNMQAAEGDSVTLTCSANGRPSVTFSWFKTDNQLHFESANLIKKGKQIQEDQLHFTSINELDSGSYFCQAQNIHGTKQSNKLQITVLCDYTFSGNQDKF</sequence>
<dbReference type="InterPro" id="IPR003598">
    <property type="entry name" value="Ig_sub2"/>
</dbReference>
<dbReference type="SMART" id="SM00408">
    <property type="entry name" value="IGc2"/>
    <property type="match status" value="1"/>
</dbReference>
<keyword evidence="4" id="KW-1185">Reference proteome</keyword>
<dbReference type="SUPFAM" id="SSF48726">
    <property type="entry name" value="Immunoglobulin"/>
    <property type="match status" value="1"/>
</dbReference>
<dbReference type="CDD" id="cd00096">
    <property type="entry name" value="Ig"/>
    <property type="match status" value="1"/>
</dbReference>
<dbReference type="FunFam" id="2.60.40.10:FF:000107">
    <property type="entry name" value="Myosin, light chain kinase a"/>
    <property type="match status" value="1"/>
</dbReference>
<dbReference type="PROSITE" id="PS50835">
    <property type="entry name" value="IG_LIKE"/>
    <property type="match status" value="1"/>
</dbReference>